<comment type="similarity">
    <text evidence="1">Belongs to the short-chain dehydrogenases/reductases (SDR) family.</text>
</comment>
<dbReference type="AlphaFoldDB" id="A0A060I3D7"/>
<sequence length="253" mass="27536">MKPGSKTHNACRTPPTEGFIEGGQTDAGSHAGKVCVLVGASNPVGFCLAQSFLETGYRVAVGDLDPSDFSSLTAVSGTNLFPVKVNLNRDVYVNSMVDQVYLRWSRVDILVNIAFRRRECAEPLSATDLGLDAVSNLIRVTSAFGSRLQGEELAVVNIAWFDEKSLLEADREAVLQAALRTTTSAMAKKYFDSGLRINAVHTRNARSTSYVQSETLRTLVQAVQFLANPELSGKLTGNVLHIDLKPDDSPFRR</sequence>
<dbReference type="Proteomes" id="UP000027180">
    <property type="component" value="Plasmid pRetIE4771a"/>
</dbReference>
<dbReference type="Pfam" id="PF13561">
    <property type="entry name" value="adh_short_C2"/>
    <property type="match status" value="1"/>
</dbReference>
<feature type="compositionally biased region" description="Polar residues" evidence="3">
    <location>
        <begin position="1"/>
        <end position="10"/>
    </location>
</feature>
<reference evidence="4 5" key="1">
    <citation type="submission" date="2013-12" db="EMBL/GenBank/DDBJ databases">
        <title>Complete genome sequence of Rhizobium etli bv. mimosae IE4771.</title>
        <authorList>
            <person name="Bustos P."/>
            <person name="Santamaria R.I."/>
            <person name="Lozano L."/>
            <person name="Ormeno-Orrillo E."/>
            <person name="Rogel M.A."/>
            <person name="Romero D."/>
            <person name="Cevallos M.A."/>
            <person name="Martinez-Romero E."/>
            <person name="Gonzalez V."/>
        </authorList>
    </citation>
    <scope>NUCLEOTIDE SEQUENCE [LARGE SCALE GENOMIC DNA]</scope>
    <source>
        <strain evidence="4 5">IE4771</strain>
        <plasmid evidence="5">Plasmid pRetIE4771a</plasmid>
    </source>
</reference>
<dbReference type="Gene3D" id="3.40.50.720">
    <property type="entry name" value="NAD(P)-binding Rossmann-like Domain"/>
    <property type="match status" value="1"/>
</dbReference>
<dbReference type="SUPFAM" id="SSF51735">
    <property type="entry name" value="NAD(P)-binding Rossmann-fold domains"/>
    <property type="match status" value="1"/>
</dbReference>
<dbReference type="EMBL" id="CP006987">
    <property type="protein sequence ID" value="AIC29648.1"/>
    <property type="molecule type" value="Genomic_DNA"/>
</dbReference>
<evidence type="ECO:0000256" key="2">
    <source>
        <dbReference type="ARBA" id="ARBA00023002"/>
    </source>
</evidence>
<feature type="region of interest" description="Disordered" evidence="3">
    <location>
        <begin position="1"/>
        <end position="23"/>
    </location>
</feature>
<protein>
    <submittedName>
        <fullName evidence="4">Short-chain dehydrogenase/reductase SDR family protein</fullName>
    </submittedName>
</protein>
<keyword evidence="4" id="KW-0614">Plasmid</keyword>
<organism evidence="4 5">
    <name type="scientific">Rhizobium etli bv. mimosae str. IE4771</name>
    <dbReference type="NCBI Taxonomy" id="1432050"/>
    <lineage>
        <taxon>Bacteria</taxon>
        <taxon>Pseudomonadati</taxon>
        <taxon>Pseudomonadota</taxon>
        <taxon>Alphaproteobacteria</taxon>
        <taxon>Hyphomicrobiales</taxon>
        <taxon>Rhizobiaceae</taxon>
        <taxon>Rhizobium/Agrobacterium group</taxon>
        <taxon>Rhizobium</taxon>
    </lineage>
</organism>
<accession>A0A060I3D7</accession>
<proteinExistence type="inferred from homology"/>
<dbReference type="InterPro" id="IPR036291">
    <property type="entry name" value="NAD(P)-bd_dom_sf"/>
</dbReference>
<evidence type="ECO:0000256" key="3">
    <source>
        <dbReference type="SAM" id="MobiDB-lite"/>
    </source>
</evidence>
<evidence type="ECO:0000256" key="1">
    <source>
        <dbReference type="ARBA" id="ARBA00006484"/>
    </source>
</evidence>
<dbReference type="HOGENOM" id="CLU_1115068_0_0_5"/>
<evidence type="ECO:0000313" key="5">
    <source>
        <dbReference type="Proteomes" id="UP000027180"/>
    </source>
</evidence>
<dbReference type="KEGG" id="rei:IE4771_PA00142"/>
<dbReference type="InterPro" id="IPR002347">
    <property type="entry name" value="SDR_fam"/>
</dbReference>
<dbReference type="PANTHER" id="PTHR43639:SF1">
    <property type="entry name" value="SHORT-CHAIN DEHYDROGENASE_REDUCTASE FAMILY PROTEIN"/>
    <property type="match status" value="1"/>
</dbReference>
<name>A0A060I3D7_RHIET</name>
<evidence type="ECO:0000313" key="4">
    <source>
        <dbReference type="EMBL" id="AIC29648.1"/>
    </source>
</evidence>
<dbReference type="PANTHER" id="PTHR43639">
    <property type="entry name" value="OXIDOREDUCTASE, SHORT-CHAIN DEHYDROGENASE/REDUCTASE FAMILY (AFU_ORTHOLOGUE AFUA_5G02870)"/>
    <property type="match status" value="1"/>
</dbReference>
<gene>
    <name evidence="4" type="ORF">IE4771_PA00142</name>
</gene>
<dbReference type="GO" id="GO:0016491">
    <property type="term" value="F:oxidoreductase activity"/>
    <property type="evidence" value="ECO:0007669"/>
    <property type="project" value="UniProtKB-KW"/>
</dbReference>
<keyword evidence="2" id="KW-0560">Oxidoreductase</keyword>
<geneLocation type="plasmid" evidence="4 5">
    <name>pRetIE4771a</name>
</geneLocation>